<dbReference type="SUPFAM" id="SSF53448">
    <property type="entry name" value="Nucleotide-diphospho-sugar transferases"/>
    <property type="match status" value="1"/>
</dbReference>
<dbReference type="GO" id="GO:0016740">
    <property type="term" value="F:transferase activity"/>
    <property type="evidence" value="ECO:0007669"/>
    <property type="project" value="UniProtKB-KW"/>
</dbReference>
<organism evidence="1 2">
    <name type="scientific">Tabrizicola soli</name>
    <dbReference type="NCBI Taxonomy" id="2185115"/>
    <lineage>
        <taxon>Bacteria</taxon>
        <taxon>Pseudomonadati</taxon>
        <taxon>Pseudomonadota</taxon>
        <taxon>Alphaproteobacteria</taxon>
        <taxon>Rhodobacterales</taxon>
        <taxon>Paracoccaceae</taxon>
        <taxon>Tabrizicola</taxon>
    </lineage>
</organism>
<protein>
    <submittedName>
        <fullName evidence="1">Glycosyl transferase</fullName>
    </submittedName>
</protein>
<dbReference type="InterPro" id="IPR029044">
    <property type="entry name" value="Nucleotide-diphossugar_trans"/>
</dbReference>
<dbReference type="RefSeq" id="WP_197642095.1">
    <property type="nucleotide sequence ID" value="NZ_JAEACP010000003.1"/>
</dbReference>
<name>A0ABV7DZL9_9RHOB</name>
<dbReference type="EMBL" id="JBHRSM010000026">
    <property type="protein sequence ID" value="MFC3087822.1"/>
    <property type="molecule type" value="Genomic_DNA"/>
</dbReference>
<evidence type="ECO:0000313" key="2">
    <source>
        <dbReference type="Proteomes" id="UP001595445"/>
    </source>
</evidence>
<keyword evidence="2" id="KW-1185">Reference proteome</keyword>
<accession>A0ABV7DZL9</accession>
<keyword evidence="1" id="KW-0808">Transferase</keyword>
<reference evidence="2" key="1">
    <citation type="journal article" date="2019" name="Int. J. Syst. Evol. Microbiol.">
        <title>The Global Catalogue of Microorganisms (GCM) 10K type strain sequencing project: providing services to taxonomists for standard genome sequencing and annotation.</title>
        <authorList>
            <consortium name="The Broad Institute Genomics Platform"/>
            <consortium name="The Broad Institute Genome Sequencing Center for Infectious Disease"/>
            <person name="Wu L."/>
            <person name="Ma J."/>
        </authorList>
    </citation>
    <scope>NUCLEOTIDE SEQUENCE [LARGE SCALE GENOMIC DNA]</scope>
    <source>
        <strain evidence="2">KCTC 62102</strain>
    </source>
</reference>
<dbReference type="Proteomes" id="UP001595445">
    <property type="component" value="Unassembled WGS sequence"/>
</dbReference>
<evidence type="ECO:0000313" key="1">
    <source>
        <dbReference type="EMBL" id="MFC3087822.1"/>
    </source>
</evidence>
<sequence>MAELNCICIKYGTAYGSEYVNRLRAGLARNTRSELRFFCMTDDRSGIDRTVEILPLPDEPFATRMEAAMANAPKQGRLKKISLFRPDLITDLDGPLMVFDLDVAVVGPVDELRDFAPGKVCMRREWRHSGRAPSLGHGSVERFDPRLHGYLYEFMARDPEAAVGLGGGSEQTYTSASAARAGDFQPFPDDWIVSYKYDCRPARPLNLFRQPHLPANARVVCFHGRPKMDEAVAGYRAGLSSTRPCDWLRDAWMGETN</sequence>
<comment type="caution">
    <text evidence="1">The sequence shown here is derived from an EMBL/GenBank/DDBJ whole genome shotgun (WGS) entry which is preliminary data.</text>
</comment>
<gene>
    <name evidence="1" type="ORF">ACFOD6_17370</name>
</gene>
<proteinExistence type="predicted"/>